<dbReference type="Proteomes" id="UP000092730">
    <property type="component" value="Chromosome 4"/>
</dbReference>
<evidence type="ECO:0000313" key="4">
    <source>
        <dbReference type="Proteomes" id="UP000092730"/>
    </source>
</evidence>
<dbReference type="RefSeq" id="XP_019046618.1">
    <property type="nucleotide sequence ID" value="XM_019191988.1"/>
</dbReference>
<evidence type="ECO:0000313" key="2">
    <source>
        <dbReference type="EMBL" id="OCF25548.1"/>
    </source>
</evidence>
<dbReference type="EMBL" id="KI894021">
    <property type="protein sequence ID" value="OCF25548.1"/>
    <property type="molecule type" value="Genomic_DNA"/>
</dbReference>
<dbReference type="VEuPathDB" id="FungiDB:I302_05368"/>
<keyword evidence="1" id="KW-0472">Membrane</keyword>
<reference evidence="3" key="2">
    <citation type="submission" date="2013-07" db="EMBL/GenBank/DDBJ databases">
        <authorList>
            <consortium name="The Broad Institute Genome Sequencing Platform"/>
            <person name="Cuomo C."/>
            <person name="Litvintseva A."/>
            <person name="Chen Y."/>
            <person name="Heitman J."/>
            <person name="Sun S."/>
            <person name="Springer D."/>
            <person name="Dromer F."/>
            <person name="Young S.K."/>
            <person name="Zeng Q."/>
            <person name="Gargeya S."/>
            <person name="Fitzgerald M."/>
            <person name="Abouelleil A."/>
            <person name="Alvarado L."/>
            <person name="Berlin A.M."/>
            <person name="Chapman S.B."/>
            <person name="Dewar J."/>
            <person name="Goldberg J."/>
            <person name="Griggs A."/>
            <person name="Gujja S."/>
            <person name="Hansen M."/>
            <person name="Howarth C."/>
            <person name="Imamovic A."/>
            <person name="Larimer J."/>
            <person name="McCowan C."/>
            <person name="Murphy C."/>
            <person name="Pearson M."/>
            <person name="Priest M."/>
            <person name="Roberts A."/>
            <person name="Saif S."/>
            <person name="Shea T."/>
            <person name="Sykes S."/>
            <person name="Wortman J."/>
            <person name="Nusbaum C."/>
            <person name="Birren B."/>
        </authorList>
    </citation>
    <scope>NUCLEOTIDE SEQUENCE</scope>
    <source>
        <strain evidence="3">CBS 10118</strain>
    </source>
</reference>
<evidence type="ECO:0000313" key="3">
    <source>
        <dbReference type="EMBL" id="WVW84214.1"/>
    </source>
</evidence>
<proteinExistence type="predicted"/>
<dbReference type="GeneID" id="30209767"/>
<dbReference type="KEGG" id="kbi:30209767"/>
<reference evidence="3" key="4">
    <citation type="submission" date="2024-02" db="EMBL/GenBank/DDBJ databases">
        <title>Comparative genomics of Cryptococcus and Kwoniella reveals pathogenesis evolution and contrasting modes of karyotype evolution via chromosome fusion or intercentromeric recombination.</title>
        <authorList>
            <person name="Coelho M.A."/>
            <person name="David-Palma M."/>
            <person name="Shea T."/>
            <person name="Bowers K."/>
            <person name="McGinley-Smith S."/>
            <person name="Mohammad A.W."/>
            <person name="Gnirke A."/>
            <person name="Yurkov A.M."/>
            <person name="Nowrousian M."/>
            <person name="Sun S."/>
            <person name="Cuomo C.A."/>
            <person name="Heitman J."/>
        </authorList>
    </citation>
    <scope>NUCLEOTIDE SEQUENCE</scope>
    <source>
        <strain evidence="3">CBS 10118</strain>
    </source>
</reference>
<reference evidence="2" key="1">
    <citation type="submission" date="2013-07" db="EMBL/GenBank/DDBJ databases">
        <title>The Genome Sequence of Cryptococcus bestiolae CBS10118.</title>
        <authorList>
            <consortium name="The Broad Institute Genome Sequencing Platform"/>
            <person name="Cuomo C."/>
            <person name="Litvintseva A."/>
            <person name="Chen Y."/>
            <person name="Heitman J."/>
            <person name="Sun S."/>
            <person name="Springer D."/>
            <person name="Dromer F."/>
            <person name="Young S.K."/>
            <person name="Zeng Q."/>
            <person name="Gargeya S."/>
            <person name="Fitzgerald M."/>
            <person name="Abouelleil A."/>
            <person name="Alvarado L."/>
            <person name="Berlin A.M."/>
            <person name="Chapman S.B."/>
            <person name="Dewar J."/>
            <person name="Goldberg J."/>
            <person name="Griggs A."/>
            <person name="Gujja S."/>
            <person name="Hansen M."/>
            <person name="Howarth C."/>
            <person name="Imamovic A."/>
            <person name="Larimer J."/>
            <person name="McCowan C."/>
            <person name="Murphy C."/>
            <person name="Pearson M."/>
            <person name="Priest M."/>
            <person name="Roberts A."/>
            <person name="Saif S."/>
            <person name="Shea T."/>
            <person name="Sykes S."/>
            <person name="Wortman J."/>
            <person name="Nusbaum C."/>
            <person name="Birren B."/>
        </authorList>
    </citation>
    <scope>NUCLEOTIDE SEQUENCE [LARGE SCALE GENOMIC DNA]</scope>
    <source>
        <strain evidence="2">CBS 10118</strain>
    </source>
</reference>
<dbReference type="AlphaFoldDB" id="A0A1B9G3I3"/>
<sequence length="82" mass="9137">MLEHIPGVTLPSDGSVCLEGWLTIIVELTIAALGIILLVLITLAFRECFLLYRSKKEREVEESEHELLARNAKEMGIDEKAG</sequence>
<reference evidence="2" key="3">
    <citation type="submission" date="2014-01" db="EMBL/GenBank/DDBJ databases">
        <title>Evolution of pathogenesis and genome organization in the Tremellales.</title>
        <authorList>
            <person name="Cuomo C."/>
            <person name="Litvintseva A."/>
            <person name="Heitman J."/>
            <person name="Chen Y."/>
            <person name="Sun S."/>
            <person name="Springer D."/>
            <person name="Dromer F."/>
            <person name="Young S."/>
            <person name="Zeng Q."/>
            <person name="Chapman S."/>
            <person name="Gujja S."/>
            <person name="Saif S."/>
            <person name="Birren B."/>
        </authorList>
    </citation>
    <scope>NUCLEOTIDE SEQUENCE</scope>
    <source>
        <strain evidence="2">CBS 10118</strain>
    </source>
</reference>
<protein>
    <submittedName>
        <fullName evidence="2">Uncharacterized protein</fullName>
    </submittedName>
</protein>
<keyword evidence="1" id="KW-1133">Transmembrane helix</keyword>
<gene>
    <name evidence="2" type="ORF">I302_05368</name>
    <name evidence="3" type="ORF">I302_106244</name>
</gene>
<evidence type="ECO:0000256" key="1">
    <source>
        <dbReference type="SAM" id="Phobius"/>
    </source>
</evidence>
<keyword evidence="4" id="KW-1185">Reference proteome</keyword>
<accession>A0A1B9G3I3</accession>
<dbReference type="EMBL" id="CP144544">
    <property type="protein sequence ID" value="WVW84214.1"/>
    <property type="molecule type" value="Genomic_DNA"/>
</dbReference>
<name>A0A1B9G3I3_9TREE</name>
<organism evidence="2">
    <name type="scientific">Kwoniella bestiolae CBS 10118</name>
    <dbReference type="NCBI Taxonomy" id="1296100"/>
    <lineage>
        <taxon>Eukaryota</taxon>
        <taxon>Fungi</taxon>
        <taxon>Dikarya</taxon>
        <taxon>Basidiomycota</taxon>
        <taxon>Agaricomycotina</taxon>
        <taxon>Tremellomycetes</taxon>
        <taxon>Tremellales</taxon>
        <taxon>Cryptococcaceae</taxon>
        <taxon>Kwoniella</taxon>
    </lineage>
</organism>
<keyword evidence="1" id="KW-0812">Transmembrane</keyword>
<feature type="transmembrane region" description="Helical" evidence="1">
    <location>
        <begin position="20"/>
        <end position="45"/>
    </location>
</feature>